<evidence type="ECO:0000313" key="4">
    <source>
        <dbReference type="Proteomes" id="UP000594262"/>
    </source>
</evidence>
<dbReference type="GeneID" id="136797517"/>
<keyword evidence="4" id="KW-1185">Reference proteome</keyword>
<dbReference type="InterPro" id="IPR029672">
    <property type="entry name" value="FAM199X_fam"/>
</dbReference>
<accession>A0A7M5TYA2</accession>
<dbReference type="RefSeq" id="XP_066910200.1">
    <property type="nucleotide sequence ID" value="XM_067054099.1"/>
</dbReference>
<dbReference type="OrthoDB" id="6365484at2759"/>
<feature type="compositionally biased region" description="Basic residues" evidence="2">
    <location>
        <begin position="138"/>
        <end position="147"/>
    </location>
</feature>
<evidence type="ECO:0000256" key="2">
    <source>
        <dbReference type="SAM" id="MobiDB-lite"/>
    </source>
</evidence>
<comment type="similarity">
    <text evidence="1">Belongs to the FAM199 family.</text>
</comment>
<name>A0A7M5TYA2_9CNID</name>
<dbReference type="PANTHER" id="PTHR32003">
    <property type="entry name" value="PROTEIN FAM199X"/>
    <property type="match status" value="1"/>
</dbReference>
<dbReference type="Pfam" id="PF15814">
    <property type="entry name" value="FAM199X"/>
    <property type="match status" value="1"/>
</dbReference>
<dbReference type="Proteomes" id="UP000594262">
    <property type="component" value="Unplaced"/>
</dbReference>
<sequence>MRAGKDYILSRFCPCALLEFDYFKVSIQNLNKMTMLAGSPLLAQADHSLLGFTEDFSSYFDQAADSLLINTQNWFDTLLDERNEFCSTSSSACPSVTSELCDFDALMNDSFTQESQEHIQPAAEPDSILCLSPSKSNFHSKKNKKNTPNRTTKWSSLSTKEKTATLQDLMETVSQKLGLREQLEIIKIIDPNARLNPTDTEFFIDFDLMDDRKYDLVQLYVEKELRRYELSKTKEKKSSHKTTDTILKQKRTIEKRKEIIKKTEKLKAFRQIQKERRSGLFSREQVIAMASFTVTETESLSDEEEIDILS</sequence>
<proteinExistence type="inferred from homology"/>
<organism evidence="3 4">
    <name type="scientific">Clytia hemisphaerica</name>
    <dbReference type="NCBI Taxonomy" id="252671"/>
    <lineage>
        <taxon>Eukaryota</taxon>
        <taxon>Metazoa</taxon>
        <taxon>Cnidaria</taxon>
        <taxon>Hydrozoa</taxon>
        <taxon>Hydroidolina</taxon>
        <taxon>Leptothecata</taxon>
        <taxon>Obeliida</taxon>
        <taxon>Clytiidae</taxon>
        <taxon>Clytia</taxon>
    </lineage>
</organism>
<feature type="region of interest" description="Disordered" evidence="2">
    <location>
        <begin position="136"/>
        <end position="157"/>
    </location>
</feature>
<reference evidence="3" key="1">
    <citation type="submission" date="2021-01" db="UniProtKB">
        <authorList>
            <consortium name="EnsemblMetazoa"/>
        </authorList>
    </citation>
    <scope>IDENTIFICATION</scope>
</reference>
<evidence type="ECO:0000256" key="1">
    <source>
        <dbReference type="ARBA" id="ARBA00009319"/>
    </source>
</evidence>
<evidence type="ECO:0000313" key="3">
    <source>
        <dbReference type="EnsemblMetazoa" id="CLYHEMP003683.1"/>
    </source>
</evidence>
<dbReference type="EnsemblMetazoa" id="CLYHEMT003683.1">
    <property type="protein sequence ID" value="CLYHEMP003683.1"/>
    <property type="gene ID" value="CLYHEMG003683"/>
</dbReference>
<dbReference type="AlphaFoldDB" id="A0A7M5TYA2"/>
<dbReference type="PANTHER" id="PTHR32003:SF1">
    <property type="entry name" value="PROTEIN FAM199X"/>
    <property type="match status" value="1"/>
</dbReference>
<protein>
    <submittedName>
        <fullName evidence="3">Uncharacterized protein</fullName>
    </submittedName>
</protein>